<reference evidence="1 2" key="1">
    <citation type="journal article" date="2018" name="Nat. Biotechnol.">
        <title>A standardized bacterial taxonomy based on genome phylogeny substantially revises the tree of life.</title>
        <authorList>
            <person name="Parks D.H."/>
            <person name="Chuvochina M."/>
            <person name="Waite D.W."/>
            <person name="Rinke C."/>
            <person name="Skarshewski A."/>
            <person name="Chaumeil P.A."/>
            <person name="Hugenholtz P."/>
        </authorList>
    </citation>
    <scope>NUCLEOTIDE SEQUENCE [LARGE SCALE GENOMIC DNA]</scope>
    <source>
        <strain evidence="1">UBA9375</strain>
    </source>
</reference>
<evidence type="ECO:0000313" key="1">
    <source>
        <dbReference type="EMBL" id="HCO25473.1"/>
    </source>
</evidence>
<sequence length="74" mass="8540">MTTFFKRNTEFGTDVELEKKHHLGVADSALGNGFRPGYEWRTTDRVATTCISGRVGYVDQMHDDLPTLSWHKFY</sequence>
<dbReference type="EMBL" id="DQAY01000130">
    <property type="protein sequence ID" value="HCO25473.1"/>
    <property type="molecule type" value="Genomic_DNA"/>
</dbReference>
<dbReference type="Proteomes" id="UP000263642">
    <property type="component" value="Unassembled WGS sequence"/>
</dbReference>
<proteinExistence type="predicted"/>
<accession>A0A3D3R9G3</accession>
<evidence type="ECO:0000313" key="2">
    <source>
        <dbReference type="Proteomes" id="UP000263642"/>
    </source>
</evidence>
<name>A0A3D3R9G3_9PLAN</name>
<dbReference type="AlphaFoldDB" id="A0A3D3R9G3"/>
<organism evidence="1 2">
    <name type="scientific">Gimesia maris</name>
    <dbReference type="NCBI Taxonomy" id="122"/>
    <lineage>
        <taxon>Bacteria</taxon>
        <taxon>Pseudomonadati</taxon>
        <taxon>Planctomycetota</taxon>
        <taxon>Planctomycetia</taxon>
        <taxon>Planctomycetales</taxon>
        <taxon>Planctomycetaceae</taxon>
        <taxon>Gimesia</taxon>
    </lineage>
</organism>
<protein>
    <submittedName>
        <fullName evidence="1">Uncharacterized protein</fullName>
    </submittedName>
</protein>
<gene>
    <name evidence="1" type="ORF">DIT97_21525</name>
</gene>
<comment type="caution">
    <text evidence="1">The sequence shown here is derived from an EMBL/GenBank/DDBJ whole genome shotgun (WGS) entry which is preliminary data.</text>
</comment>